<proteinExistence type="predicted"/>
<dbReference type="Pfam" id="PF13460">
    <property type="entry name" value="NAD_binding_10"/>
    <property type="match status" value="1"/>
</dbReference>
<keyword evidence="3" id="KW-1185">Reference proteome</keyword>
<feature type="domain" description="NAD(P)-binding" evidence="1">
    <location>
        <begin position="6"/>
        <end position="180"/>
    </location>
</feature>
<name>A0ABZ1YUS9_9NOCA</name>
<dbReference type="RefSeq" id="WP_327099926.1">
    <property type="nucleotide sequence ID" value="NZ_CP109149.1"/>
</dbReference>
<dbReference type="EMBL" id="CP109441">
    <property type="protein sequence ID" value="WUV47024.1"/>
    <property type="molecule type" value="Genomic_DNA"/>
</dbReference>
<dbReference type="Gene3D" id="3.90.25.10">
    <property type="entry name" value="UDP-galactose 4-epimerase, domain 1"/>
    <property type="match status" value="1"/>
</dbReference>
<protein>
    <submittedName>
        <fullName evidence="2">NAD(P)H-binding protein</fullName>
    </submittedName>
</protein>
<dbReference type="InterPro" id="IPR036291">
    <property type="entry name" value="NAD(P)-bd_dom_sf"/>
</dbReference>
<accession>A0ABZ1YUS9</accession>
<evidence type="ECO:0000313" key="3">
    <source>
        <dbReference type="Proteomes" id="UP001432062"/>
    </source>
</evidence>
<dbReference type="PANTHER" id="PTHR43162:SF1">
    <property type="entry name" value="PRESTALK A DIFFERENTIATION PROTEIN A"/>
    <property type="match status" value="1"/>
</dbReference>
<reference evidence="2" key="1">
    <citation type="submission" date="2022-10" db="EMBL/GenBank/DDBJ databases">
        <title>The complete genomes of actinobacterial strains from the NBC collection.</title>
        <authorList>
            <person name="Joergensen T.S."/>
            <person name="Alvarez Arevalo M."/>
            <person name="Sterndorff E.B."/>
            <person name="Faurdal D."/>
            <person name="Vuksanovic O."/>
            <person name="Mourched A.-S."/>
            <person name="Charusanti P."/>
            <person name="Shaw S."/>
            <person name="Blin K."/>
            <person name="Weber T."/>
        </authorList>
    </citation>
    <scope>NUCLEOTIDE SEQUENCE</scope>
    <source>
        <strain evidence="2">NBC_01482</strain>
    </source>
</reference>
<organism evidence="2 3">
    <name type="scientific">Nocardia vinacea</name>
    <dbReference type="NCBI Taxonomy" id="96468"/>
    <lineage>
        <taxon>Bacteria</taxon>
        <taxon>Bacillati</taxon>
        <taxon>Actinomycetota</taxon>
        <taxon>Actinomycetes</taxon>
        <taxon>Mycobacteriales</taxon>
        <taxon>Nocardiaceae</taxon>
        <taxon>Nocardia</taxon>
    </lineage>
</organism>
<dbReference type="PANTHER" id="PTHR43162">
    <property type="match status" value="1"/>
</dbReference>
<gene>
    <name evidence="2" type="ORF">OG563_01825</name>
</gene>
<dbReference type="Gene3D" id="3.40.50.720">
    <property type="entry name" value="NAD(P)-binding Rossmann-like Domain"/>
    <property type="match status" value="1"/>
</dbReference>
<sequence length="281" mass="29956">MIVVTGATGNIGRTLVRHLAAAGEQVIAVSRGNQDIVVPDGVRHRRADLADPESLSPAVENADALFLLLTGPQLVTGPDPARFVEVAAAGGVKKVVLLSSQATGTRPGLPSHARLHAFESALQRSELDWTILRPTGFFSNTYAWIESIRAEQVIAAPFADTALPAIDPEDIAEVAATVLRTDGHSGRTYELTGPAAISPRQQAHAVEEALGISLRFVELTREQARSGMLRFMPEDVADGTLDILGTPTPAEQQVSTDAEQVLGRPATSYAEWAQRNRAIFG</sequence>
<dbReference type="InterPro" id="IPR016040">
    <property type="entry name" value="NAD(P)-bd_dom"/>
</dbReference>
<dbReference type="InterPro" id="IPR051604">
    <property type="entry name" value="Ergot_Alk_Oxidoreductase"/>
</dbReference>
<dbReference type="SUPFAM" id="SSF51735">
    <property type="entry name" value="NAD(P)-binding Rossmann-fold domains"/>
    <property type="match status" value="1"/>
</dbReference>
<evidence type="ECO:0000259" key="1">
    <source>
        <dbReference type="Pfam" id="PF13460"/>
    </source>
</evidence>
<dbReference type="Proteomes" id="UP001432062">
    <property type="component" value="Chromosome"/>
</dbReference>
<evidence type="ECO:0000313" key="2">
    <source>
        <dbReference type="EMBL" id="WUV47024.1"/>
    </source>
</evidence>